<dbReference type="AlphaFoldDB" id="A0A1X2EEW1"/>
<comment type="caution">
    <text evidence="1">The sequence shown here is derived from an EMBL/GenBank/DDBJ whole genome shotgun (WGS) entry which is preliminary data.</text>
</comment>
<dbReference type="Pfam" id="PF04343">
    <property type="entry name" value="DUF488"/>
    <property type="match status" value="1"/>
</dbReference>
<dbReference type="EMBL" id="LQPW01000107">
    <property type="protein sequence ID" value="ORW99666.1"/>
    <property type="molecule type" value="Genomic_DNA"/>
</dbReference>
<sequence>MFTIGHSTHDSSTFLRLLQRNRVTAIADVRSVPMSRHNPQFNKQAIEGTLDAAGIRYVFLGTQLGARTNDPACYVDGQVQYQRLSHTSEFRNGIELLLRGIKVHRIAIMCSEAEPLDCHRTVLISQVLIHHGLTIEHIHRDGRTESHAMAMHRLMIRFGLHQADLFRSPAELLQEALTRQEQRIAYVQPEFGAEVAADR</sequence>
<evidence type="ECO:0000313" key="1">
    <source>
        <dbReference type="EMBL" id="ORW99666.1"/>
    </source>
</evidence>
<evidence type="ECO:0008006" key="3">
    <source>
        <dbReference type="Google" id="ProtNLM"/>
    </source>
</evidence>
<name>A0A1X2EEW1_MYCSZ</name>
<gene>
    <name evidence="1" type="ORF">AWC27_02260</name>
</gene>
<dbReference type="Proteomes" id="UP000193317">
    <property type="component" value="Unassembled WGS sequence"/>
</dbReference>
<protein>
    <recommendedName>
        <fullName evidence="3">DUF488 domain-containing protein</fullName>
    </recommendedName>
</protein>
<dbReference type="PANTHER" id="PTHR39337">
    <property type="entry name" value="BLR5642 PROTEIN"/>
    <property type="match status" value="1"/>
</dbReference>
<proteinExistence type="predicted"/>
<keyword evidence="2" id="KW-1185">Reference proteome</keyword>
<dbReference type="OrthoDB" id="9789109at2"/>
<dbReference type="PANTHER" id="PTHR39337:SF1">
    <property type="entry name" value="BLR5642 PROTEIN"/>
    <property type="match status" value="1"/>
</dbReference>
<reference evidence="1 2" key="1">
    <citation type="submission" date="2016-01" db="EMBL/GenBank/DDBJ databases">
        <title>The new phylogeny of the genus Mycobacterium.</title>
        <authorList>
            <person name="Tarcisio F."/>
            <person name="Conor M."/>
            <person name="Antonella G."/>
            <person name="Elisabetta G."/>
            <person name="Giulia F.S."/>
            <person name="Sara T."/>
            <person name="Anna F."/>
            <person name="Clotilde B."/>
            <person name="Roberto B."/>
            <person name="Veronica D.S."/>
            <person name="Fabio R."/>
            <person name="Monica P."/>
            <person name="Olivier J."/>
            <person name="Enrico T."/>
            <person name="Nicola S."/>
        </authorList>
    </citation>
    <scope>NUCLEOTIDE SEQUENCE [LARGE SCALE GENOMIC DNA]</scope>
    <source>
        <strain evidence="1 2">DSM 44166</strain>
    </source>
</reference>
<organism evidence="1 2">
    <name type="scientific">Mycobacterium szulgai</name>
    <dbReference type="NCBI Taxonomy" id="1787"/>
    <lineage>
        <taxon>Bacteria</taxon>
        <taxon>Bacillati</taxon>
        <taxon>Actinomycetota</taxon>
        <taxon>Actinomycetes</taxon>
        <taxon>Mycobacteriales</taxon>
        <taxon>Mycobacteriaceae</taxon>
        <taxon>Mycobacterium</taxon>
    </lineage>
</organism>
<evidence type="ECO:0000313" key="2">
    <source>
        <dbReference type="Proteomes" id="UP000193317"/>
    </source>
</evidence>
<dbReference type="InterPro" id="IPR007438">
    <property type="entry name" value="DUF488"/>
</dbReference>
<accession>A0A1X2EEW1</accession>